<feature type="transmembrane region" description="Helical" evidence="1">
    <location>
        <begin position="143"/>
        <end position="164"/>
    </location>
</feature>
<keyword evidence="4" id="KW-1185">Reference proteome</keyword>
<protein>
    <submittedName>
        <fullName evidence="3">Uncharacterized protein</fullName>
    </submittedName>
</protein>
<dbReference type="RefSeq" id="WP_259548716.1">
    <property type="nucleotide sequence ID" value="NZ_BAABHW010000003.1"/>
</dbReference>
<feature type="transmembrane region" description="Helical" evidence="1">
    <location>
        <begin position="114"/>
        <end position="131"/>
    </location>
</feature>
<organism evidence="3 4">
    <name type="scientific">[Roseibacterium] beibuensis</name>
    <dbReference type="NCBI Taxonomy" id="1193142"/>
    <lineage>
        <taxon>Bacteria</taxon>
        <taxon>Pseudomonadati</taxon>
        <taxon>Pseudomonadota</taxon>
        <taxon>Alphaproteobacteria</taxon>
        <taxon>Rhodobacterales</taxon>
        <taxon>Roseobacteraceae</taxon>
        <taxon>Roseicyclus</taxon>
    </lineage>
</organism>
<dbReference type="Proteomes" id="UP001499910">
    <property type="component" value="Unassembled WGS sequence"/>
</dbReference>
<sequence length="202" mass="20576">MKRIGIAATALIGAGPAAAHSFDTGADAYNQMVEGTGVVLTDPGLLIPILALGILLSLWDAEGLPRAWPFYLLGQIAGVIVASVVGPWITTVFIALGIVIAALAALLPRPTKSLAIGLAALTGVGALAVGLEGHGLFELSVFIHLGLILGVNIAVALPAGAARVALDKVAAPWMRIGWRVASSWLGAILVLYLAFEMTGGLS</sequence>
<comment type="caution">
    <text evidence="3">The sequence shown here is derived from an EMBL/GenBank/DDBJ whole genome shotgun (WGS) entry which is preliminary data.</text>
</comment>
<feature type="transmembrane region" description="Helical" evidence="1">
    <location>
        <begin position="176"/>
        <end position="195"/>
    </location>
</feature>
<proteinExistence type="predicted"/>
<evidence type="ECO:0000313" key="4">
    <source>
        <dbReference type="Proteomes" id="UP001499910"/>
    </source>
</evidence>
<accession>A0ABP9LG86</accession>
<keyword evidence="1" id="KW-1133">Transmembrane helix</keyword>
<reference evidence="4" key="1">
    <citation type="journal article" date="2019" name="Int. J. Syst. Evol. Microbiol.">
        <title>The Global Catalogue of Microorganisms (GCM) 10K type strain sequencing project: providing services to taxonomists for standard genome sequencing and annotation.</title>
        <authorList>
            <consortium name="The Broad Institute Genomics Platform"/>
            <consortium name="The Broad Institute Genome Sequencing Center for Infectious Disease"/>
            <person name="Wu L."/>
            <person name="Ma J."/>
        </authorList>
    </citation>
    <scope>NUCLEOTIDE SEQUENCE [LARGE SCALE GENOMIC DNA]</scope>
    <source>
        <strain evidence="4">JCM 18015</strain>
    </source>
</reference>
<feature type="signal peptide" evidence="2">
    <location>
        <begin position="1"/>
        <end position="19"/>
    </location>
</feature>
<name>A0ABP9LG86_9RHOB</name>
<gene>
    <name evidence="3" type="ORF">GCM10023209_24190</name>
</gene>
<feature type="transmembrane region" description="Helical" evidence="1">
    <location>
        <begin position="43"/>
        <end position="61"/>
    </location>
</feature>
<keyword evidence="1" id="KW-0472">Membrane</keyword>
<dbReference type="EMBL" id="BAABHW010000003">
    <property type="protein sequence ID" value="GAA5075816.1"/>
    <property type="molecule type" value="Genomic_DNA"/>
</dbReference>
<keyword evidence="1" id="KW-0812">Transmembrane</keyword>
<feature type="chain" id="PRO_5045282654" evidence="2">
    <location>
        <begin position="20"/>
        <end position="202"/>
    </location>
</feature>
<feature type="transmembrane region" description="Helical" evidence="1">
    <location>
        <begin position="68"/>
        <end position="85"/>
    </location>
</feature>
<evidence type="ECO:0000256" key="1">
    <source>
        <dbReference type="SAM" id="Phobius"/>
    </source>
</evidence>
<evidence type="ECO:0000256" key="2">
    <source>
        <dbReference type="SAM" id="SignalP"/>
    </source>
</evidence>
<evidence type="ECO:0000313" key="3">
    <source>
        <dbReference type="EMBL" id="GAA5075816.1"/>
    </source>
</evidence>
<keyword evidence="2" id="KW-0732">Signal</keyword>